<dbReference type="AlphaFoldDB" id="A0A0A1FCT4"/>
<dbReference type="Proteomes" id="UP000030302">
    <property type="component" value="Chromosome"/>
</dbReference>
<gene>
    <name evidence="1" type="ORF">LT85_2331</name>
</gene>
<dbReference type="STRING" id="279058.LT85_2331"/>
<proteinExistence type="predicted"/>
<evidence type="ECO:0000313" key="1">
    <source>
        <dbReference type="EMBL" id="AIY41489.1"/>
    </source>
</evidence>
<name>A0A0A1FCT4_9BURK</name>
<dbReference type="HOGENOM" id="CLU_053135_0_0_4"/>
<keyword evidence="2" id="KW-1185">Reference proteome</keyword>
<protein>
    <submittedName>
        <fullName evidence="1">Uncharacterized protein</fullName>
    </submittedName>
</protein>
<dbReference type="KEGG" id="care:LT85_2331"/>
<dbReference type="EMBL" id="CP009962">
    <property type="protein sequence ID" value="AIY41489.1"/>
    <property type="molecule type" value="Genomic_DNA"/>
</dbReference>
<accession>A0A0A1FCT4</accession>
<organism evidence="1 2">
    <name type="scientific">Collimonas arenae</name>
    <dbReference type="NCBI Taxonomy" id="279058"/>
    <lineage>
        <taxon>Bacteria</taxon>
        <taxon>Pseudomonadati</taxon>
        <taxon>Pseudomonadota</taxon>
        <taxon>Betaproteobacteria</taxon>
        <taxon>Burkholderiales</taxon>
        <taxon>Oxalobacteraceae</taxon>
        <taxon>Collimonas</taxon>
    </lineage>
</organism>
<evidence type="ECO:0000313" key="2">
    <source>
        <dbReference type="Proteomes" id="UP000030302"/>
    </source>
</evidence>
<reference evidence="2" key="1">
    <citation type="journal article" date="2014" name="Soil Biol. Biochem.">
        <title>Structure and function of bacterial communities in ageing soils: Insights from the Mendocino ecological staircase.</title>
        <authorList>
            <person name="Uroz S."/>
            <person name="Tech J.J."/>
            <person name="Sawaya N.A."/>
            <person name="Frey-Klett P."/>
            <person name="Leveau J.H.J."/>
        </authorList>
    </citation>
    <scope>NUCLEOTIDE SEQUENCE [LARGE SCALE GENOMIC DNA]</scope>
    <source>
        <strain evidence="2">Cal35</strain>
    </source>
</reference>
<sequence length="362" mass="39319">MPLFWLRLLVFPAIAWCIALGVRKTVYDRIVMRLDADEKVAQDVRAEAIEFGSEPLAVIGVAYQCAAGSDKGVSASVAQGVITLKSQKPWLRKETVLHTALGLRGDELGRSRYQVLFADLLKSLQAVLQQLPNGIPFEVQLLLPQESSHEDLKALWDTSWKELGLRSVPVSLLAADQSMAALDEWLDVYGGQTLQKLVLFVAVQLHEDPPARSAEAGVALLLGWPLVAARKKLPTLAMLHRPLATSQADLKEDIPVALLWGKAELDDINDIWQTGMGKEDKAAFGEAAFGIKLGVARSEDFSGVHDVDRALGNAGAAAGWLTVALAIEHAQQSKHPQMIICRHDSLDLAVVQPIGEQAKKSA</sequence>